<dbReference type="EC" id="3.1.1.11" evidence="3"/>
<comment type="pathway">
    <text evidence="1">Glycan metabolism; pectin degradation; 2-dehydro-3-deoxy-D-gluconate from pectin: step 1/5.</text>
</comment>
<evidence type="ECO:0000256" key="3">
    <source>
        <dbReference type="ARBA" id="ARBA00013229"/>
    </source>
</evidence>
<dbReference type="RefSeq" id="XP_064850475.1">
    <property type="nucleotide sequence ID" value="XM_064994403.1"/>
</dbReference>
<dbReference type="Gene3D" id="2.160.20.10">
    <property type="entry name" value="Single-stranded right-handed beta-helix, Pectin lyase-like"/>
    <property type="match status" value="1"/>
</dbReference>
<name>A0AAV5QEU4_9ASCO</name>
<comment type="similarity">
    <text evidence="2">Belongs to the pectinesterase family.</text>
</comment>
<accession>A0AAV5QEU4</accession>
<comment type="caution">
    <text evidence="8">The sequence shown here is derived from an EMBL/GenBank/DDBJ whole genome shotgun (WGS) entry which is preliminary data.</text>
</comment>
<keyword evidence="4" id="KW-0378">Hydrolase</keyword>
<sequence>MKSFDLIAKLFFVSAVSSYAIHKEVKRDDGQQDSVAKNSYSYAACQYSTDNVLEGCPDNTLVVDGSGTNSSYFKTIQSAVDTIAYDSPLDYTILILPGIYNEQVNVTQKTPITLLGVTNNTLSAASNQVTIYRQAANHNASYSDNVYTANLIVAPTYNASATGAGPAGYPVAPNTPWGNKNFRVYNIDFDNDYAPYSSGPSLVLSTAYSYTSFYRCGFYSYQDTIFIGKLGSAFITESIIAGQTDFLYGFGTLWIDKSELQLRSCGGGIIAWKGSNMTQNGGTGTYSSNNFGCYISNSRFVASNETIYENSKGKCYLGRNWNNGHRSVLINNYMDHTINPQGYVKWTSNLPLESTVLFGEFNSYGEGFNETARIQGNITTELTYSDIEKSYSFTKIFGYESEWIDFETL</sequence>
<protein>
    <recommendedName>
        <fullName evidence="3">pectinesterase</fullName>
        <ecNumber evidence="3">3.1.1.11</ecNumber>
    </recommendedName>
</protein>
<feature type="chain" id="PRO_5043786606" description="pectinesterase" evidence="6">
    <location>
        <begin position="19"/>
        <end position="409"/>
    </location>
</feature>
<reference evidence="8 9" key="1">
    <citation type="journal article" date="2023" name="Elife">
        <title>Identification of key yeast species and microbe-microbe interactions impacting larval growth of Drosophila in the wild.</title>
        <authorList>
            <person name="Mure A."/>
            <person name="Sugiura Y."/>
            <person name="Maeda R."/>
            <person name="Honda K."/>
            <person name="Sakurai N."/>
            <person name="Takahashi Y."/>
            <person name="Watada M."/>
            <person name="Katoh T."/>
            <person name="Gotoh A."/>
            <person name="Gotoh Y."/>
            <person name="Taniguchi I."/>
            <person name="Nakamura K."/>
            <person name="Hayashi T."/>
            <person name="Katayama T."/>
            <person name="Uemura T."/>
            <person name="Hattori Y."/>
        </authorList>
    </citation>
    <scope>NUCLEOTIDE SEQUENCE [LARGE SCALE GENOMIC DNA]</scope>
    <source>
        <strain evidence="8 9">SC-9</strain>
    </source>
</reference>
<dbReference type="GO" id="GO:0045490">
    <property type="term" value="P:pectin catabolic process"/>
    <property type="evidence" value="ECO:0007669"/>
    <property type="project" value="TreeGrafter"/>
</dbReference>
<evidence type="ECO:0000313" key="9">
    <source>
        <dbReference type="Proteomes" id="UP001360560"/>
    </source>
</evidence>
<keyword evidence="5" id="KW-0063">Aspartyl esterase</keyword>
<evidence type="ECO:0000256" key="1">
    <source>
        <dbReference type="ARBA" id="ARBA00005184"/>
    </source>
</evidence>
<dbReference type="InterPro" id="IPR000070">
    <property type="entry name" value="Pectinesterase_cat"/>
</dbReference>
<evidence type="ECO:0000259" key="7">
    <source>
        <dbReference type="Pfam" id="PF01095"/>
    </source>
</evidence>
<dbReference type="GeneID" id="90071454"/>
<organism evidence="8 9">
    <name type="scientific">Saccharomycopsis crataegensis</name>
    <dbReference type="NCBI Taxonomy" id="43959"/>
    <lineage>
        <taxon>Eukaryota</taxon>
        <taxon>Fungi</taxon>
        <taxon>Dikarya</taxon>
        <taxon>Ascomycota</taxon>
        <taxon>Saccharomycotina</taxon>
        <taxon>Saccharomycetes</taxon>
        <taxon>Saccharomycopsidaceae</taxon>
        <taxon>Saccharomycopsis</taxon>
    </lineage>
</organism>
<evidence type="ECO:0000256" key="2">
    <source>
        <dbReference type="ARBA" id="ARBA00008891"/>
    </source>
</evidence>
<dbReference type="GO" id="GO:0042545">
    <property type="term" value="P:cell wall modification"/>
    <property type="evidence" value="ECO:0007669"/>
    <property type="project" value="InterPro"/>
</dbReference>
<evidence type="ECO:0000256" key="4">
    <source>
        <dbReference type="ARBA" id="ARBA00022801"/>
    </source>
</evidence>
<dbReference type="PANTHER" id="PTHR31321">
    <property type="entry name" value="ACYL-COA THIOESTER HYDROLASE YBHC-RELATED"/>
    <property type="match status" value="1"/>
</dbReference>
<proteinExistence type="inferred from homology"/>
<dbReference type="InterPro" id="IPR012334">
    <property type="entry name" value="Pectin_lyas_fold"/>
</dbReference>
<keyword evidence="6" id="KW-0732">Signal</keyword>
<dbReference type="SUPFAM" id="SSF51126">
    <property type="entry name" value="Pectin lyase-like"/>
    <property type="match status" value="1"/>
</dbReference>
<keyword evidence="9" id="KW-1185">Reference proteome</keyword>
<dbReference type="EMBL" id="BTFZ01000001">
    <property type="protein sequence ID" value="GMM33475.1"/>
    <property type="molecule type" value="Genomic_DNA"/>
</dbReference>
<dbReference type="InterPro" id="IPR011050">
    <property type="entry name" value="Pectin_lyase_fold/virulence"/>
</dbReference>
<dbReference type="Pfam" id="PF01095">
    <property type="entry name" value="Pectinesterase"/>
    <property type="match status" value="1"/>
</dbReference>
<evidence type="ECO:0000256" key="6">
    <source>
        <dbReference type="SAM" id="SignalP"/>
    </source>
</evidence>
<dbReference type="AlphaFoldDB" id="A0AAV5QEU4"/>
<evidence type="ECO:0000256" key="5">
    <source>
        <dbReference type="ARBA" id="ARBA00023085"/>
    </source>
</evidence>
<feature type="signal peptide" evidence="6">
    <location>
        <begin position="1"/>
        <end position="18"/>
    </location>
</feature>
<evidence type="ECO:0000313" key="8">
    <source>
        <dbReference type="EMBL" id="GMM33475.1"/>
    </source>
</evidence>
<dbReference type="GO" id="GO:0030599">
    <property type="term" value="F:pectinesterase activity"/>
    <property type="evidence" value="ECO:0007669"/>
    <property type="project" value="UniProtKB-EC"/>
</dbReference>
<gene>
    <name evidence="8" type="ORF">DASC09_008000</name>
</gene>
<feature type="domain" description="Pectinesterase catalytic" evidence="7">
    <location>
        <begin position="180"/>
        <end position="378"/>
    </location>
</feature>
<dbReference type="PANTHER" id="PTHR31321:SF137">
    <property type="entry name" value="PECTIN METHYL ESTERASE (EUROFUNG)"/>
    <property type="match status" value="1"/>
</dbReference>
<dbReference type="Proteomes" id="UP001360560">
    <property type="component" value="Unassembled WGS sequence"/>
</dbReference>